<protein>
    <submittedName>
        <fullName evidence="1">Uncharacterized protein</fullName>
    </submittedName>
</protein>
<name>A0ABX9YQM0_9BURK</name>
<proteinExistence type="predicted"/>
<evidence type="ECO:0000313" key="2">
    <source>
        <dbReference type="Proteomes" id="UP000281098"/>
    </source>
</evidence>
<dbReference type="Proteomes" id="UP000281098">
    <property type="component" value="Unassembled WGS sequence"/>
</dbReference>
<dbReference type="EMBL" id="QTPM01000012">
    <property type="protein sequence ID" value="RQY93877.1"/>
    <property type="molecule type" value="Genomic_DNA"/>
</dbReference>
<keyword evidence="2" id="KW-1185">Reference proteome</keyword>
<comment type="caution">
    <text evidence="1">The sequence shown here is derived from an EMBL/GenBank/DDBJ whole genome shotgun (WGS) entry which is preliminary data.</text>
</comment>
<reference evidence="1 2" key="1">
    <citation type="submission" date="2018-08" db="EMBL/GenBank/DDBJ databases">
        <title>Comparative analysis of Burkholderia isolates from Puerto Rico.</title>
        <authorList>
            <person name="Hall C."/>
            <person name="Sahl J."/>
            <person name="Wagner D."/>
        </authorList>
    </citation>
    <scope>NUCLEOTIDE SEQUENCE [LARGE SCALE GENOMIC DNA]</scope>
    <source>
        <strain evidence="1 2">Bp8966</strain>
    </source>
</reference>
<organism evidence="1 2">
    <name type="scientific">Burkholderia stagnalis</name>
    <dbReference type="NCBI Taxonomy" id="1503054"/>
    <lineage>
        <taxon>Bacteria</taxon>
        <taxon>Pseudomonadati</taxon>
        <taxon>Pseudomonadota</taxon>
        <taxon>Betaproteobacteria</taxon>
        <taxon>Burkholderiales</taxon>
        <taxon>Burkholderiaceae</taxon>
        <taxon>Burkholderia</taxon>
        <taxon>Burkholderia cepacia complex</taxon>
    </lineage>
</organism>
<gene>
    <name evidence="1" type="ORF">DF017_12715</name>
</gene>
<sequence>MNQSILYSVTLPLHTGAPIRRAQIRVLLITIVTDALSAWRRAPRRTWNDISRLVRRQFGTLDRLYPEAGIFDARLCDATVRFFAANVDATITGFGRREGDAPSTMTVRLMLTLRRAATIPMQSFEGGQ</sequence>
<accession>A0ABX9YQM0</accession>
<dbReference type="RefSeq" id="WP_124759644.1">
    <property type="nucleotide sequence ID" value="NZ_QTPM01000012.1"/>
</dbReference>
<evidence type="ECO:0000313" key="1">
    <source>
        <dbReference type="EMBL" id="RQY93877.1"/>
    </source>
</evidence>